<name>A0A0C3JL39_PISTI</name>
<proteinExistence type="predicted"/>
<accession>A0A0C3JL39</accession>
<evidence type="ECO:0000313" key="2">
    <source>
        <dbReference type="Proteomes" id="UP000054217"/>
    </source>
</evidence>
<keyword evidence="2" id="KW-1185">Reference proteome</keyword>
<reference evidence="1 2" key="1">
    <citation type="submission" date="2014-04" db="EMBL/GenBank/DDBJ databases">
        <authorList>
            <consortium name="DOE Joint Genome Institute"/>
            <person name="Kuo A."/>
            <person name="Kohler A."/>
            <person name="Costa M.D."/>
            <person name="Nagy L.G."/>
            <person name="Floudas D."/>
            <person name="Copeland A."/>
            <person name="Barry K.W."/>
            <person name="Cichocki N."/>
            <person name="Veneault-Fourrey C."/>
            <person name="LaButti K."/>
            <person name="Lindquist E.A."/>
            <person name="Lipzen A."/>
            <person name="Lundell T."/>
            <person name="Morin E."/>
            <person name="Murat C."/>
            <person name="Sun H."/>
            <person name="Tunlid A."/>
            <person name="Henrissat B."/>
            <person name="Grigoriev I.V."/>
            <person name="Hibbett D.S."/>
            <person name="Martin F."/>
            <person name="Nordberg H.P."/>
            <person name="Cantor M.N."/>
            <person name="Hua S.X."/>
        </authorList>
    </citation>
    <scope>NUCLEOTIDE SEQUENCE [LARGE SCALE GENOMIC DNA]</scope>
    <source>
        <strain evidence="1 2">Marx 270</strain>
    </source>
</reference>
<reference evidence="2" key="2">
    <citation type="submission" date="2015-01" db="EMBL/GenBank/DDBJ databases">
        <title>Evolutionary Origins and Diversification of the Mycorrhizal Mutualists.</title>
        <authorList>
            <consortium name="DOE Joint Genome Institute"/>
            <consortium name="Mycorrhizal Genomics Consortium"/>
            <person name="Kohler A."/>
            <person name="Kuo A."/>
            <person name="Nagy L.G."/>
            <person name="Floudas D."/>
            <person name="Copeland A."/>
            <person name="Barry K.W."/>
            <person name="Cichocki N."/>
            <person name="Veneault-Fourrey C."/>
            <person name="LaButti K."/>
            <person name="Lindquist E.A."/>
            <person name="Lipzen A."/>
            <person name="Lundell T."/>
            <person name="Morin E."/>
            <person name="Murat C."/>
            <person name="Riley R."/>
            <person name="Ohm R."/>
            <person name="Sun H."/>
            <person name="Tunlid A."/>
            <person name="Henrissat B."/>
            <person name="Grigoriev I.V."/>
            <person name="Hibbett D.S."/>
            <person name="Martin F."/>
        </authorList>
    </citation>
    <scope>NUCLEOTIDE SEQUENCE [LARGE SCALE GENOMIC DNA]</scope>
    <source>
        <strain evidence="2">Marx 270</strain>
    </source>
</reference>
<dbReference type="AlphaFoldDB" id="A0A0C3JL39"/>
<organism evidence="1 2">
    <name type="scientific">Pisolithus tinctorius Marx 270</name>
    <dbReference type="NCBI Taxonomy" id="870435"/>
    <lineage>
        <taxon>Eukaryota</taxon>
        <taxon>Fungi</taxon>
        <taxon>Dikarya</taxon>
        <taxon>Basidiomycota</taxon>
        <taxon>Agaricomycotina</taxon>
        <taxon>Agaricomycetes</taxon>
        <taxon>Agaricomycetidae</taxon>
        <taxon>Boletales</taxon>
        <taxon>Sclerodermatineae</taxon>
        <taxon>Pisolithaceae</taxon>
        <taxon>Pisolithus</taxon>
    </lineage>
</organism>
<dbReference type="InParanoid" id="A0A0C3JL39"/>
<protein>
    <submittedName>
        <fullName evidence="1">Uncharacterized protein</fullName>
    </submittedName>
</protein>
<dbReference type="EMBL" id="KN832017">
    <property type="protein sequence ID" value="KIN98286.1"/>
    <property type="molecule type" value="Genomic_DNA"/>
</dbReference>
<dbReference type="HOGENOM" id="CLU_2146918_0_0_1"/>
<evidence type="ECO:0000313" key="1">
    <source>
        <dbReference type="EMBL" id="KIN98286.1"/>
    </source>
</evidence>
<dbReference type="Proteomes" id="UP000054217">
    <property type="component" value="Unassembled WGS sequence"/>
</dbReference>
<sequence>MRIVPHFNIVTYGSRRHTILFIEKCSWGTLVSSALRILVRACKKIQGQCDHSSLRFTPMLGHHHSDLIELAVPRGFPLRNLGFHASLALTTVGIPTAFSAVDAASTSNLDLD</sequence>
<gene>
    <name evidence="1" type="ORF">M404DRAFT_854866</name>
</gene>